<protein>
    <recommendedName>
        <fullName evidence="1">DUF4097 domain-containing protein</fullName>
    </recommendedName>
</protein>
<feature type="domain" description="DUF4097" evidence="1">
    <location>
        <begin position="170"/>
        <end position="294"/>
    </location>
</feature>
<dbReference type="EnsemblMetazoa" id="SMAR006584-RA">
    <property type="protein sequence ID" value="SMAR006584-PA"/>
    <property type="gene ID" value="SMAR006584"/>
</dbReference>
<sequence>MPTLKMVEGERRNLPDCAVAFSTTSNPNVIYEKKTKVPLQGTLDIKTPFKTRITSSQDDIELLDKASIKVVDESETLNPNDVKNLVSFETTVTDSSVTVFRGISKSDKINSKFICDAIVPIQYNIKAAVAGAGSVEIQNIESKNVTITTKEGNITCKTIKCETLNLSSTSGDISFPSVVHGNINIKTQDGNVSGIRLQGTHIDIETNRGIIDLSSIYAETSVFKSVSGEMNLDNFHGNGTVQLKDGTVKITGLDGSLRGDVESGEITVQVSRLNGLYLNNKNGNIEVKVPTHLQSRVEIEAKEIDIEKRLQVQGKFKKSDRGRTFTGVLGAGNGPIVIIFAPKGLVRISIQDWLSSMGGMIPEFGPSEEFK</sequence>
<evidence type="ECO:0000313" key="2">
    <source>
        <dbReference type="EnsemblMetazoa" id="SMAR006584-PA"/>
    </source>
</evidence>
<dbReference type="AlphaFoldDB" id="T1IZB0"/>
<dbReference type="PANTHER" id="PTHR34094:SF1">
    <property type="entry name" value="PROTEIN FAM185A"/>
    <property type="match status" value="1"/>
</dbReference>
<dbReference type="InterPro" id="IPR025164">
    <property type="entry name" value="Toastrack_DUF4097"/>
</dbReference>
<dbReference type="EMBL" id="JH431711">
    <property type="status" value="NOT_ANNOTATED_CDS"/>
    <property type="molecule type" value="Genomic_DNA"/>
</dbReference>
<dbReference type="HOGENOM" id="CLU_746651_0_0_1"/>
<reference evidence="3" key="1">
    <citation type="submission" date="2011-05" db="EMBL/GenBank/DDBJ databases">
        <authorList>
            <person name="Richards S.R."/>
            <person name="Qu J."/>
            <person name="Jiang H."/>
            <person name="Jhangiani S.N."/>
            <person name="Agravi P."/>
            <person name="Goodspeed R."/>
            <person name="Gross S."/>
            <person name="Mandapat C."/>
            <person name="Jackson L."/>
            <person name="Mathew T."/>
            <person name="Pu L."/>
            <person name="Thornton R."/>
            <person name="Saada N."/>
            <person name="Wilczek-Boney K.B."/>
            <person name="Lee S."/>
            <person name="Kovar C."/>
            <person name="Wu Y."/>
            <person name="Scherer S.E."/>
            <person name="Worley K.C."/>
            <person name="Muzny D.M."/>
            <person name="Gibbs R."/>
        </authorList>
    </citation>
    <scope>NUCLEOTIDE SEQUENCE</scope>
    <source>
        <strain evidence="3">Brora</strain>
    </source>
</reference>
<dbReference type="STRING" id="126957.T1IZB0"/>
<proteinExistence type="predicted"/>
<accession>T1IZB0</accession>
<dbReference type="PhylomeDB" id="T1IZB0"/>
<dbReference type="Pfam" id="PF13349">
    <property type="entry name" value="DUF4097"/>
    <property type="match status" value="1"/>
</dbReference>
<dbReference type="PANTHER" id="PTHR34094">
    <property type="match status" value="1"/>
</dbReference>
<keyword evidence="3" id="KW-1185">Reference proteome</keyword>
<name>T1IZB0_STRMM</name>
<dbReference type="Proteomes" id="UP000014500">
    <property type="component" value="Unassembled WGS sequence"/>
</dbReference>
<dbReference type="eggNOG" id="ENOG502QQG7">
    <property type="taxonomic scope" value="Eukaryota"/>
</dbReference>
<reference evidence="2" key="2">
    <citation type="submission" date="2015-02" db="UniProtKB">
        <authorList>
            <consortium name="EnsemblMetazoa"/>
        </authorList>
    </citation>
    <scope>IDENTIFICATION</scope>
</reference>
<organism evidence="2 3">
    <name type="scientific">Strigamia maritima</name>
    <name type="common">European centipede</name>
    <name type="synonym">Geophilus maritimus</name>
    <dbReference type="NCBI Taxonomy" id="126957"/>
    <lineage>
        <taxon>Eukaryota</taxon>
        <taxon>Metazoa</taxon>
        <taxon>Ecdysozoa</taxon>
        <taxon>Arthropoda</taxon>
        <taxon>Myriapoda</taxon>
        <taxon>Chilopoda</taxon>
        <taxon>Pleurostigmophora</taxon>
        <taxon>Geophilomorpha</taxon>
        <taxon>Linotaeniidae</taxon>
        <taxon>Strigamia</taxon>
    </lineage>
</organism>
<dbReference type="OMA" id="KTQSWFE"/>
<evidence type="ECO:0000313" key="3">
    <source>
        <dbReference type="Proteomes" id="UP000014500"/>
    </source>
</evidence>
<evidence type="ECO:0000259" key="1">
    <source>
        <dbReference type="Pfam" id="PF13349"/>
    </source>
</evidence>